<dbReference type="GO" id="GO:0006741">
    <property type="term" value="P:NADP+ biosynthetic process"/>
    <property type="evidence" value="ECO:0007669"/>
    <property type="project" value="InterPro"/>
</dbReference>
<protein>
    <submittedName>
        <fullName evidence="1">ATP-NAD kinase</fullName>
    </submittedName>
</protein>
<sequence>MSKAFTIGLIINPVAGLGGSVGFKGSDAEGTKERALALGAEPQAQRRAEQALRQLGEQGQLLKFVTAAGELGENVATSISAQVEVIYQAETTHSTAADTRAVVQLLAERSDIDLLVFVGGDGTARDVAACYPDDRPVLGVPAGVKIHSGVYAISPRAAGNVILDLLTGKLTSVIHADVMDIDEEAFQRGTVRARRFGELLVPAELRYVQAVKMGGKESDELVLADIAAEVIERIDPDRLTIMGSGSTVDFIMQELGLPNTLLGVDVIYRGEVIAADVTANQLLELIEAYGGADLVITMIGGQGHLLGRGNQQLSPAVIRAIGREHIWVVATKRKLHALGGRPLLVDSGDPELDDELAGLQRVITGYRDEVFVAVQSI</sequence>
<dbReference type="PANTHER" id="PTHR40697:SF2">
    <property type="entry name" value="ATP-NAD KINASE-RELATED"/>
    <property type="match status" value="1"/>
</dbReference>
<keyword evidence="2" id="KW-1185">Reference proteome</keyword>
<comment type="caution">
    <text evidence="1">The sequence shown here is derived from an EMBL/GenBank/DDBJ whole genome shotgun (WGS) entry which is preliminary data.</text>
</comment>
<dbReference type="PANTHER" id="PTHR40697">
    <property type="entry name" value="ACETOIN CATABOLISM PROTEIN X"/>
    <property type="match status" value="1"/>
</dbReference>
<dbReference type="InterPro" id="IPR011386">
    <property type="entry name" value="Put_ATP-NAD_kin"/>
</dbReference>
<keyword evidence="1" id="KW-0418">Kinase</keyword>
<organism evidence="1 2">
    <name type="scientific">Pseudidiomarina aestuarii</name>
    <dbReference type="NCBI Taxonomy" id="624146"/>
    <lineage>
        <taxon>Bacteria</taxon>
        <taxon>Pseudomonadati</taxon>
        <taxon>Pseudomonadota</taxon>
        <taxon>Gammaproteobacteria</taxon>
        <taxon>Alteromonadales</taxon>
        <taxon>Idiomarinaceae</taxon>
        <taxon>Pseudidiomarina</taxon>
    </lineage>
</organism>
<dbReference type="EMBL" id="PIPR01000001">
    <property type="protein sequence ID" value="RUO41258.1"/>
    <property type="molecule type" value="Genomic_DNA"/>
</dbReference>
<dbReference type="GO" id="GO:0005524">
    <property type="term" value="F:ATP binding"/>
    <property type="evidence" value="ECO:0007669"/>
    <property type="project" value="UniProtKB-ARBA"/>
</dbReference>
<dbReference type="InterPro" id="IPR002504">
    <property type="entry name" value="NADK"/>
</dbReference>
<dbReference type="GO" id="GO:0003951">
    <property type="term" value="F:NAD+ kinase activity"/>
    <property type="evidence" value="ECO:0007669"/>
    <property type="project" value="InterPro"/>
</dbReference>
<dbReference type="Pfam" id="PF20143">
    <property type="entry name" value="NAD_kinase_C"/>
    <property type="match status" value="1"/>
</dbReference>
<proteinExistence type="predicted"/>
<evidence type="ECO:0000313" key="1">
    <source>
        <dbReference type="EMBL" id="RUO41258.1"/>
    </source>
</evidence>
<name>A0A7Z7ETL8_9GAMM</name>
<keyword evidence="1" id="KW-0808">Transferase</keyword>
<accession>A0A7Z7ETL8</accession>
<dbReference type="SUPFAM" id="SSF111331">
    <property type="entry name" value="NAD kinase/diacylglycerol kinase-like"/>
    <property type="match status" value="1"/>
</dbReference>
<dbReference type="Pfam" id="PF01513">
    <property type="entry name" value="NAD_kinase"/>
    <property type="match status" value="1"/>
</dbReference>
<dbReference type="GO" id="GO:0051287">
    <property type="term" value="F:NAD binding"/>
    <property type="evidence" value="ECO:0007669"/>
    <property type="project" value="UniProtKB-ARBA"/>
</dbReference>
<dbReference type="InterPro" id="IPR016064">
    <property type="entry name" value="NAD/diacylglycerol_kinase_sf"/>
</dbReference>
<reference evidence="2" key="1">
    <citation type="journal article" date="2018" name="Front. Microbiol.">
        <title>Genome-Based Analysis Reveals the Taxonomy and Diversity of the Family Idiomarinaceae.</title>
        <authorList>
            <person name="Liu Y."/>
            <person name="Lai Q."/>
            <person name="Shao Z."/>
        </authorList>
    </citation>
    <scope>NUCLEOTIDE SEQUENCE [LARGE SCALE GENOMIC DNA]</scope>
    <source>
        <strain evidence="2">KYW314</strain>
    </source>
</reference>
<dbReference type="InterPro" id="IPR039065">
    <property type="entry name" value="AcoX-like"/>
</dbReference>
<dbReference type="AlphaFoldDB" id="A0A7Z7ETL8"/>
<dbReference type="PIRSF" id="PIRSF016907">
    <property type="entry name" value="Kin_ATP-NAD"/>
    <property type="match status" value="1"/>
</dbReference>
<evidence type="ECO:0000313" key="2">
    <source>
        <dbReference type="Proteomes" id="UP000287766"/>
    </source>
</evidence>
<gene>
    <name evidence="1" type="ORF">CWE22_03485</name>
</gene>
<dbReference type="Proteomes" id="UP000287766">
    <property type="component" value="Unassembled WGS sequence"/>
</dbReference>
<dbReference type="RefSeq" id="WP_169929991.1">
    <property type="nucleotide sequence ID" value="NZ_PIPR01000001.1"/>
</dbReference>